<name>A0A1G7F7D9_9RHOB</name>
<dbReference type="Pfam" id="PF06411">
    <property type="entry name" value="HdeA"/>
    <property type="match status" value="1"/>
</dbReference>
<feature type="chain" id="PRO_5011540250" evidence="1">
    <location>
        <begin position="25"/>
        <end position="103"/>
    </location>
</feature>
<accession>A0A1G7F7D9</accession>
<evidence type="ECO:0000313" key="3">
    <source>
        <dbReference type="Proteomes" id="UP000199628"/>
    </source>
</evidence>
<dbReference type="AlphaFoldDB" id="A0A1G7F7D9"/>
<feature type="signal peptide" evidence="1">
    <location>
        <begin position="1"/>
        <end position="24"/>
    </location>
</feature>
<dbReference type="OrthoDB" id="9256049at2"/>
<protein>
    <submittedName>
        <fullName evidence="2">HdeA/HdeB family protein</fullName>
    </submittedName>
</protein>
<dbReference type="STRING" id="639004.SAMN04488239_13021"/>
<organism evidence="2 3">
    <name type="scientific">Ruegeria marina</name>
    <dbReference type="NCBI Taxonomy" id="639004"/>
    <lineage>
        <taxon>Bacteria</taxon>
        <taxon>Pseudomonadati</taxon>
        <taxon>Pseudomonadota</taxon>
        <taxon>Alphaproteobacteria</taxon>
        <taxon>Rhodobacterales</taxon>
        <taxon>Roseobacteraceae</taxon>
        <taxon>Ruegeria</taxon>
    </lineage>
</organism>
<proteinExistence type="predicted"/>
<reference evidence="3" key="1">
    <citation type="submission" date="2016-10" db="EMBL/GenBank/DDBJ databases">
        <authorList>
            <person name="Varghese N."/>
            <person name="Submissions S."/>
        </authorList>
    </citation>
    <scope>NUCLEOTIDE SEQUENCE [LARGE SCALE GENOMIC DNA]</scope>
    <source>
        <strain evidence="3">CGMCC 1.9108</strain>
    </source>
</reference>
<keyword evidence="1" id="KW-0732">Signal</keyword>
<evidence type="ECO:0000256" key="1">
    <source>
        <dbReference type="SAM" id="SignalP"/>
    </source>
</evidence>
<dbReference type="Proteomes" id="UP000199628">
    <property type="component" value="Unassembled WGS sequence"/>
</dbReference>
<dbReference type="InterPro" id="IPR010486">
    <property type="entry name" value="HNS-dep_expression_A/B"/>
</dbReference>
<dbReference type="EMBL" id="FMZV01000030">
    <property type="protein sequence ID" value="SDE71792.1"/>
    <property type="molecule type" value="Genomic_DNA"/>
</dbReference>
<gene>
    <name evidence="2" type="ORF">SAMN04488239_13021</name>
</gene>
<sequence length="103" mass="11384">MLKLKTGLALSFAFLVSVPFGALAQNTDNVVLQMEEFTCRDMLVRSGFERDFTIAYMHGYMSGKLSEITFDTNKLTLATDAVLDYCISKPDASLLAAFEEARG</sequence>
<evidence type="ECO:0000313" key="2">
    <source>
        <dbReference type="EMBL" id="SDE71792.1"/>
    </source>
</evidence>
<dbReference type="RefSeq" id="WP_093037912.1">
    <property type="nucleotide sequence ID" value="NZ_FMZV01000030.1"/>
</dbReference>
<keyword evidence="3" id="KW-1185">Reference proteome</keyword>